<protein>
    <submittedName>
        <fullName evidence="1">Uncharacterized protein</fullName>
    </submittedName>
</protein>
<accession>A0A6L8XWD6</accession>
<proteinExistence type="predicted"/>
<dbReference type="RefSeq" id="WP_161276269.1">
    <property type="nucleotide sequence ID" value="NZ_WWVA01000017.1"/>
</dbReference>
<sequence length="97" mass="10630">MSLPEESVAANTLPEVTTIPTGKKLIFTDPDTNEGGIITLENLSKQILQNLTSQTFALDQGNLTLLQALNQLNSKRFKANSYIIYSDGSTKTVSVKW</sequence>
<dbReference type="AlphaFoldDB" id="A0A6L8XWD6"/>
<dbReference type="Proteomes" id="UP000477156">
    <property type="component" value="Unassembled WGS sequence"/>
</dbReference>
<evidence type="ECO:0000313" key="2">
    <source>
        <dbReference type="Proteomes" id="UP000477156"/>
    </source>
</evidence>
<gene>
    <name evidence="1" type="ORF">GT712_10835</name>
</gene>
<feature type="non-terminal residue" evidence="1">
    <location>
        <position position="97"/>
    </location>
</feature>
<name>A0A6L8XWD6_9FIRM</name>
<comment type="caution">
    <text evidence="1">The sequence shown here is derived from an EMBL/GenBank/DDBJ whole genome shotgun (WGS) entry which is preliminary data.</text>
</comment>
<organism evidence="1 2">
    <name type="scientific">Blautia wexlerae</name>
    <dbReference type="NCBI Taxonomy" id="418240"/>
    <lineage>
        <taxon>Bacteria</taxon>
        <taxon>Bacillati</taxon>
        <taxon>Bacillota</taxon>
        <taxon>Clostridia</taxon>
        <taxon>Lachnospirales</taxon>
        <taxon>Lachnospiraceae</taxon>
        <taxon>Blautia</taxon>
    </lineage>
</organism>
<dbReference type="EMBL" id="WWVF01000019">
    <property type="protein sequence ID" value="MZS89553.1"/>
    <property type="molecule type" value="Genomic_DNA"/>
</dbReference>
<reference evidence="1 2" key="1">
    <citation type="journal article" date="2019" name="Nat. Med.">
        <title>A library of human gut bacterial isolates paired with longitudinal multiomics data enables mechanistic microbiome research.</title>
        <authorList>
            <person name="Poyet M."/>
            <person name="Groussin M."/>
            <person name="Gibbons S.M."/>
            <person name="Avila-Pacheco J."/>
            <person name="Jiang X."/>
            <person name="Kearney S.M."/>
            <person name="Perrotta A.R."/>
            <person name="Berdy B."/>
            <person name="Zhao S."/>
            <person name="Lieberman T.D."/>
            <person name="Swanson P.K."/>
            <person name="Smith M."/>
            <person name="Roesemann S."/>
            <person name="Alexander J.E."/>
            <person name="Rich S.A."/>
            <person name="Livny J."/>
            <person name="Vlamakis H."/>
            <person name="Clish C."/>
            <person name="Bullock K."/>
            <person name="Deik A."/>
            <person name="Scott J."/>
            <person name="Pierce K.A."/>
            <person name="Xavier R.J."/>
            <person name="Alm E.J."/>
        </authorList>
    </citation>
    <scope>NUCLEOTIDE SEQUENCE [LARGE SCALE GENOMIC DNA]</scope>
    <source>
        <strain evidence="1 2">BIOML-A12</strain>
    </source>
</reference>
<evidence type="ECO:0000313" key="1">
    <source>
        <dbReference type="EMBL" id="MZS89553.1"/>
    </source>
</evidence>